<proteinExistence type="inferred from homology"/>
<evidence type="ECO:0000256" key="5">
    <source>
        <dbReference type="SAM" id="SignalP"/>
    </source>
</evidence>
<dbReference type="InterPro" id="IPR027017">
    <property type="entry name" value="P60_peptidase_YkfC"/>
</dbReference>
<dbReference type="SUPFAM" id="SSF54001">
    <property type="entry name" value="Cysteine proteinases"/>
    <property type="match status" value="1"/>
</dbReference>
<accession>A0A212JJ14</accession>
<dbReference type="Gene3D" id="3.90.1720.10">
    <property type="entry name" value="endopeptidase domain like (from Nostoc punctiforme)"/>
    <property type="match status" value="1"/>
</dbReference>
<comment type="similarity">
    <text evidence="1">Belongs to the peptidase C40 family.</text>
</comment>
<dbReference type="GO" id="GO:0006508">
    <property type="term" value="P:proteolysis"/>
    <property type="evidence" value="ECO:0007669"/>
    <property type="project" value="UniProtKB-KW"/>
</dbReference>
<dbReference type="InterPro" id="IPR039439">
    <property type="entry name" value="SH3b1_dom"/>
</dbReference>
<dbReference type="Pfam" id="PF12912">
    <property type="entry name" value="N_NLPC_P60"/>
    <property type="match status" value="1"/>
</dbReference>
<evidence type="ECO:0000256" key="1">
    <source>
        <dbReference type="ARBA" id="ARBA00007074"/>
    </source>
</evidence>
<dbReference type="AlphaFoldDB" id="A0A212JJ14"/>
<keyword evidence="3" id="KW-0378">Hydrolase</keyword>
<dbReference type="PIRSF" id="PIRSF019015">
    <property type="entry name" value="P60_peptidase_YkfC"/>
    <property type="match status" value="1"/>
</dbReference>
<protein>
    <submittedName>
        <fullName evidence="7">NLP/P60 protein</fullName>
    </submittedName>
</protein>
<evidence type="ECO:0000313" key="7">
    <source>
        <dbReference type="EMBL" id="SBV99428.1"/>
    </source>
</evidence>
<dbReference type="Pfam" id="PF12913">
    <property type="entry name" value="SH3_6"/>
    <property type="match status" value="1"/>
</dbReference>
<keyword evidence="5" id="KW-0732">Signal</keyword>
<dbReference type="InterPro" id="IPR025606">
    <property type="entry name" value="NLPC/P60_N_dom"/>
</dbReference>
<name>A0A212JJ14_9DELT</name>
<evidence type="ECO:0000259" key="6">
    <source>
        <dbReference type="PROSITE" id="PS51935"/>
    </source>
</evidence>
<feature type="signal peptide" evidence="5">
    <location>
        <begin position="1"/>
        <end position="18"/>
    </location>
</feature>
<reference evidence="7" key="1">
    <citation type="submission" date="2016-04" db="EMBL/GenBank/DDBJ databases">
        <authorList>
            <person name="Evans L.H."/>
            <person name="Alamgir A."/>
            <person name="Owens N."/>
            <person name="Weber N.D."/>
            <person name="Virtaneva K."/>
            <person name="Barbian K."/>
            <person name="Babar A."/>
            <person name="Rosenke K."/>
        </authorList>
    </citation>
    <scope>NUCLEOTIDE SEQUENCE</scope>
    <source>
        <strain evidence="7">86</strain>
    </source>
</reference>
<feature type="chain" id="PRO_5011967714" evidence="5">
    <location>
        <begin position="19"/>
        <end position="487"/>
    </location>
</feature>
<dbReference type="InterPro" id="IPR038765">
    <property type="entry name" value="Papain-like_cys_pep_sf"/>
</dbReference>
<gene>
    <name evidence="7" type="ORF">KL86DPRO_11588</name>
</gene>
<sequence length="487" mass="52649">MNRIFRILICLTALVSLAACAPKGVDVTRFGLEDAVVAADLGTFPQDLTVYAERAGKDTALMDPERQGGEDTRFDESFFAAWGGTVSHLPKDEVFEAVKNVDPAKGFAENLRPWGKDRWQELVSNCFMESYGGTPARPAITVGTAQLRRMPTDAPYFLDPGKGGEGFPFDYLQNSALWVGTPVAVIHVSRDRVWAYVQTRLVSGWTRAANLAAVDKAFITAWRSRPMAVLVQDNVELIVMDKKTDAVTGSEPAAVGYIGTILPLANAGSLRVPKSPHVYVNLPLRASDGKAIMATALAPMYGTRKKPLHLTPLNVALVGNAMMGQPYGWGGLFGQRDCSAAMHDLFAPFGVWLPRNSRPQGQMGTRLDVAGLTPDQKEEKIMREGTPFFSLVSMPGHVGLYLGAYPKPGEKETRDVPVMFHNVWGLRIDSGSGADKREGRAVIGKAVVTSLRPGVEHEGISSPAGILDRISGLAILPEPLPGERGGR</sequence>
<keyword evidence="2" id="KW-0645">Protease</keyword>
<evidence type="ECO:0000256" key="4">
    <source>
        <dbReference type="ARBA" id="ARBA00022807"/>
    </source>
</evidence>
<dbReference type="InterPro" id="IPR000064">
    <property type="entry name" value="NLP_P60_dom"/>
</dbReference>
<feature type="domain" description="NlpC/P60" evidence="6">
    <location>
        <begin position="309"/>
        <end position="438"/>
    </location>
</feature>
<dbReference type="EMBL" id="FLUQ01000001">
    <property type="protein sequence ID" value="SBV99428.1"/>
    <property type="molecule type" value="Genomic_DNA"/>
</dbReference>
<dbReference type="Pfam" id="PF00877">
    <property type="entry name" value="NLPC_P60"/>
    <property type="match status" value="1"/>
</dbReference>
<dbReference type="PROSITE" id="PS51257">
    <property type="entry name" value="PROKAR_LIPOPROTEIN"/>
    <property type="match status" value="1"/>
</dbReference>
<evidence type="ECO:0000256" key="2">
    <source>
        <dbReference type="ARBA" id="ARBA00022670"/>
    </source>
</evidence>
<dbReference type="GO" id="GO:0008234">
    <property type="term" value="F:cysteine-type peptidase activity"/>
    <property type="evidence" value="ECO:0007669"/>
    <property type="project" value="UniProtKB-KW"/>
</dbReference>
<dbReference type="PROSITE" id="PS51935">
    <property type="entry name" value="NLPC_P60"/>
    <property type="match status" value="1"/>
</dbReference>
<keyword evidence="4" id="KW-0788">Thiol protease</keyword>
<organism evidence="7">
    <name type="scientific">uncultured delta proteobacterium</name>
    <dbReference type="NCBI Taxonomy" id="34034"/>
    <lineage>
        <taxon>Bacteria</taxon>
        <taxon>Deltaproteobacteria</taxon>
        <taxon>environmental samples</taxon>
    </lineage>
</organism>
<evidence type="ECO:0000256" key="3">
    <source>
        <dbReference type="ARBA" id="ARBA00022801"/>
    </source>
</evidence>